<keyword evidence="1" id="KW-1133">Transmembrane helix</keyword>
<dbReference type="EMBL" id="FMBE01000013">
    <property type="protein sequence ID" value="SCC38782.1"/>
    <property type="molecule type" value="Genomic_DNA"/>
</dbReference>
<name>A0A1C4E5L7_9BACI</name>
<keyword evidence="1" id="KW-0812">Transmembrane</keyword>
<feature type="domain" description="DUF3980" evidence="2">
    <location>
        <begin position="47"/>
        <end position="133"/>
    </location>
</feature>
<reference evidence="4" key="1">
    <citation type="submission" date="2016-08" db="EMBL/GenBank/DDBJ databases">
        <authorList>
            <person name="Loux V."/>
            <person name="Rue O."/>
        </authorList>
    </citation>
    <scope>NUCLEOTIDE SEQUENCE [LARGE SCALE GENOMIC DNA]</scope>
    <source>
        <strain evidence="4">INRA Bc05-F1</strain>
    </source>
</reference>
<accession>A0A1C4E5L7</accession>
<proteinExistence type="predicted"/>
<dbReference type="RefSeq" id="WP_088122482.1">
    <property type="nucleotide sequence ID" value="NZ_FMBE01000013.1"/>
</dbReference>
<evidence type="ECO:0000313" key="3">
    <source>
        <dbReference type="EMBL" id="SCC38782.1"/>
    </source>
</evidence>
<sequence>MINRKCSRCKEITGTLHGGKKIKEEFLCEDCLQKGIESGEIELSQVEKEQTSYLTIKILKIMSVIYLIVSIFMAFSSGPFIHNMGFDEMSISGSELVLISVVMLGSLFQSVLVFCGIWVFILLVETVIKIYEKMK</sequence>
<feature type="transmembrane region" description="Helical" evidence="1">
    <location>
        <begin position="96"/>
        <end position="124"/>
    </location>
</feature>
<dbReference type="AlphaFoldDB" id="A0A1C4E5L7"/>
<gene>
    <name evidence="3" type="ORF">BC05F1_03190</name>
</gene>
<dbReference type="InterPro" id="IPR025044">
    <property type="entry name" value="DUF3980"/>
</dbReference>
<dbReference type="Pfam" id="PF13140">
    <property type="entry name" value="DUF3980"/>
    <property type="match status" value="1"/>
</dbReference>
<evidence type="ECO:0000313" key="4">
    <source>
        <dbReference type="Proteomes" id="UP000196052"/>
    </source>
</evidence>
<evidence type="ECO:0000259" key="2">
    <source>
        <dbReference type="Pfam" id="PF13140"/>
    </source>
</evidence>
<feature type="transmembrane region" description="Helical" evidence="1">
    <location>
        <begin position="58"/>
        <end position="76"/>
    </location>
</feature>
<organism evidence="3 4">
    <name type="scientific">Bacillus wiedmannii</name>
    <dbReference type="NCBI Taxonomy" id="1890302"/>
    <lineage>
        <taxon>Bacteria</taxon>
        <taxon>Bacillati</taxon>
        <taxon>Bacillota</taxon>
        <taxon>Bacilli</taxon>
        <taxon>Bacillales</taxon>
        <taxon>Bacillaceae</taxon>
        <taxon>Bacillus</taxon>
        <taxon>Bacillus cereus group</taxon>
    </lineage>
</organism>
<keyword evidence="1" id="KW-0472">Membrane</keyword>
<protein>
    <recommendedName>
        <fullName evidence="2">DUF3980 domain-containing protein</fullName>
    </recommendedName>
</protein>
<evidence type="ECO:0000256" key="1">
    <source>
        <dbReference type="SAM" id="Phobius"/>
    </source>
</evidence>
<dbReference type="Proteomes" id="UP000196052">
    <property type="component" value="Unassembled WGS sequence"/>
</dbReference>